<sequence>MRRIARITAVAALLLVAGCATDQRNQTLTATLNAYASTVRWGNLANAEQFVDPAIRNQHPLTPIELSRITQYRVSDYDDGSGPVATGENEVKQVVHIGIVNVHTQVERTLVDHQTWKYDPQAKHWWLTTGLPDLDPGQ</sequence>
<dbReference type="PROSITE" id="PS51257">
    <property type="entry name" value="PROKAR_LIPOPROTEIN"/>
    <property type="match status" value="1"/>
</dbReference>
<comment type="caution">
    <text evidence="2">The sequence shown here is derived from an EMBL/GenBank/DDBJ whole genome shotgun (WGS) entry which is preliminary data.</text>
</comment>
<feature type="chain" id="PRO_5046625080" description="Lipoprotein" evidence="1">
    <location>
        <begin position="23"/>
        <end position="138"/>
    </location>
</feature>
<evidence type="ECO:0000256" key="1">
    <source>
        <dbReference type="SAM" id="SignalP"/>
    </source>
</evidence>
<gene>
    <name evidence="2" type="ORF">NC595_03675</name>
</gene>
<accession>A0ABT1F6X9</accession>
<feature type="signal peptide" evidence="1">
    <location>
        <begin position="1"/>
        <end position="22"/>
    </location>
</feature>
<organism evidence="2 3">
    <name type="scientific">Dyella lutea</name>
    <dbReference type="NCBI Taxonomy" id="2950441"/>
    <lineage>
        <taxon>Bacteria</taxon>
        <taxon>Pseudomonadati</taxon>
        <taxon>Pseudomonadota</taxon>
        <taxon>Gammaproteobacteria</taxon>
        <taxon>Lysobacterales</taxon>
        <taxon>Rhodanobacteraceae</taxon>
        <taxon>Dyella</taxon>
    </lineage>
</organism>
<proteinExistence type="predicted"/>
<evidence type="ECO:0000313" key="3">
    <source>
        <dbReference type="Proteomes" id="UP001204615"/>
    </source>
</evidence>
<dbReference type="Proteomes" id="UP001204615">
    <property type="component" value="Unassembled WGS sequence"/>
</dbReference>
<reference evidence="2 3" key="1">
    <citation type="submission" date="2022-06" db="EMBL/GenBank/DDBJ databases">
        <title>Dyella sp. Sa strain:Sa Genome sequencing.</title>
        <authorList>
            <person name="Park S."/>
        </authorList>
    </citation>
    <scope>NUCLEOTIDE SEQUENCE [LARGE SCALE GENOMIC DNA]</scope>
    <source>
        <strain evidence="2 3">Sa</strain>
    </source>
</reference>
<name>A0ABT1F6X9_9GAMM</name>
<dbReference type="RefSeq" id="WP_253564910.1">
    <property type="nucleotide sequence ID" value="NZ_JAMZEK010000001.1"/>
</dbReference>
<evidence type="ECO:0008006" key="4">
    <source>
        <dbReference type="Google" id="ProtNLM"/>
    </source>
</evidence>
<dbReference type="EMBL" id="JAMZEK010000001">
    <property type="protein sequence ID" value="MCP1373154.1"/>
    <property type="molecule type" value="Genomic_DNA"/>
</dbReference>
<keyword evidence="3" id="KW-1185">Reference proteome</keyword>
<protein>
    <recommendedName>
        <fullName evidence="4">Lipoprotein</fullName>
    </recommendedName>
</protein>
<evidence type="ECO:0000313" key="2">
    <source>
        <dbReference type="EMBL" id="MCP1373154.1"/>
    </source>
</evidence>
<keyword evidence="1" id="KW-0732">Signal</keyword>